<evidence type="ECO:0000313" key="2">
    <source>
        <dbReference type="EMBL" id="SEG49427.1"/>
    </source>
</evidence>
<dbReference type="Proteomes" id="UP000236752">
    <property type="component" value="Unassembled WGS sequence"/>
</dbReference>
<dbReference type="InterPro" id="IPR009045">
    <property type="entry name" value="Zn_M74/Hedgehog-like"/>
</dbReference>
<keyword evidence="3" id="KW-1185">Reference proteome</keyword>
<dbReference type="Gene3D" id="3.30.1380.10">
    <property type="match status" value="1"/>
</dbReference>
<feature type="transmembrane region" description="Helical" evidence="1">
    <location>
        <begin position="35"/>
        <end position="55"/>
    </location>
</feature>
<dbReference type="RefSeq" id="WP_103911329.1">
    <property type="nucleotide sequence ID" value="NZ_FNUZ01000005.1"/>
</dbReference>
<gene>
    <name evidence="2" type="ORF">SAMN04488045_3021</name>
</gene>
<reference evidence="2 3" key="1">
    <citation type="submission" date="2016-10" db="EMBL/GenBank/DDBJ databases">
        <authorList>
            <person name="de Groot N.N."/>
        </authorList>
    </citation>
    <scope>NUCLEOTIDE SEQUENCE [LARGE SCALE GENOMIC DNA]</scope>
    <source>
        <strain evidence="2 3">DSM 26915</strain>
    </source>
</reference>
<dbReference type="OrthoDB" id="655954at2"/>
<sequence length="246" mass="27486">MRWILHSAIFLFLTALTLVGGLAWLAAVWTGRKALGFPLIYGCLWLLTVWTAPLAGREPLPCFGDTLRMQSPFYCVTLRHFVDQEMAQVATRAAGAIKAQYPDTVTLALDGGFAFTGLPLLPHLSHDDGEKLDLAFYYTDQQGVYLSGKTRSPLGYFAFESLDTENCPAAWPTLRWDFRWAQGLFPKRPLEPNRTRALIVALEGDARVGKLFVEPPLAQRLGVSGDKIRFQGCRAARHDDHIHVQL</sequence>
<dbReference type="EMBL" id="FNUZ01000005">
    <property type="protein sequence ID" value="SEG49427.1"/>
    <property type="molecule type" value="Genomic_DNA"/>
</dbReference>
<evidence type="ECO:0000256" key="1">
    <source>
        <dbReference type="SAM" id="Phobius"/>
    </source>
</evidence>
<organism evidence="2 3">
    <name type="scientific">Thalassococcus halodurans</name>
    <dbReference type="NCBI Taxonomy" id="373675"/>
    <lineage>
        <taxon>Bacteria</taxon>
        <taxon>Pseudomonadati</taxon>
        <taxon>Pseudomonadota</taxon>
        <taxon>Alphaproteobacteria</taxon>
        <taxon>Rhodobacterales</taxon>
        <taxon>Roseobacteraceae</taxon>
        <taxon>Thalassococcus</taxon>
    </lineage>
</organism>
<protein>
    <submittedName>
        <fullName evidence="2">Uncharacterized protein</fullName>
    </submittedName>
</protein>
<dbReference type="AlphaFoldDB" id="A0A1H6AMX7"/>
<accession>A0A1H6AMX7</accession>
<keyword evidence="1" id="KW-1133">Transmembrane helix</keyword>
<proteinExistence type="predicted"/>
<keyword evidence="1" id="KW-0472">Membrane</keyword>
<keyword evidence="1" id="KW-0812">Transmembrane</keyword>
<evidence type="ECO:0000313" key="3">
    <source>
        <dbReference type="Proteomes" id="UP000236752"/>
    </source>
</evidence>
<name>A0A1H6AMX7_9RHOB</name>